<evidence type="ECO:0000256" key="4">
    <source>
        <dbReference type="ARBA" id="ARBA00022692"/>
    </source>
</evidence>
<evidence type="ECO:0000256" key="7">
    <source>
        <dbReference type="SAM" id="Phobius"/>
    </source>
</evidence>
<dbReference type="PANTHER" id="PTHR30489:SF0">
    <property type="entry name" value="LIPOPROTEIN-RELEASING SYSTEM TRANSMEMBRANE PROTEIN LOLE"/>
    <property type="match status" value="1"/>
</dbReference>
<dbReference type="InterPro" id="IPR051447">
    <property type="entry name" value="Lipoprotein-release_system"/>
</dbReference>
<feature type="domain" description="MacB-like periplasmic core" evidence="9">
    <location>
        <begin position="19"/>
        <end position="237"/>
    </location>
</feature>
<dbReference type="EMBL" id="SNWI01000011">
    <property type="protein sequence ID" value="TDN96677.1"/>
    <property type="molecule type" value="Genomic_DNA"/>
</dbReference>
<dbReference type="GO" id="GO:0098797">
    <property type="term" value="C:plasma membrane protein complex"/>
    <property type="evidence" value="ECO:0007669"/>
    <property type="project" value="TreeGrafter"/>
</dbReference>
<keyword evidence="4 7" id="KW-0812">Transmembrane</keyword>
<dbReference type="GO" id="GO:0044874">
    <property type="term" value="P:lipoprotein localization to outer membrane"/>
    <property type="evidence" value="ECO:0007669"/>
    <property type="project" value="TreeGrafter"/>
</dbReference>
<dbReference type="Pfam" id="PF02687">
    <property type="entry name" value="FtsX"/>
    <property type="match status" value="1"/>
</dbReference>
<keyword evidence="6 7" id="KW-0472">Membrane</keyword>
<comment type="similarity">
    <text evidence="2">Belongs to the ABC-4 integral membrane protein family. LolC/E subfamily.</text>
</comment>
<evidence type="ECO:0000313" key="10">
    <source>
        <dbReference type="EMBL" id="TDN96677.1"/>
    </source>
</evidence>
<feature type="transmembrane region" description="Helical" evidence="7">
    <location>
        <begin position="312"/>
        <end position="339"/>
    </location>
</feature>
<organism evidence="10 11">
    <name type="scientific">Sunxiuqinia elliptica</name>
    <dbReference type="NCBI Taxonomy" id="655355"/>
    <lineage>
        <taxon>Bacteria</taxon>
        <taxon>Pseudomonadati</taxon>
        <taxon>Bacteroidota</taxon>
        <taxon>Bacteroidia</taxon>
        <taxon>Marinilabiliales</taxon>
        <taxon>Prolixibacteraceae</taxon>
        <taxon>Sunxiuqinia</taxon>
    </lineage>
</organism>
<dbReference type="PANTHER" id="PTHR30489">
    <property type="entry name" value="LIPOPROTEIN-RELEASING SYSTEM TRANSMEMBRANE PROTEIN LOLE"/>
    <property type="match status" value="1"/>
</dbReference>
<evidence type="ECO:0000256" key="6">
    <source>
        <dbReference type="ARBA" id="ARBA00023136"/>
    </source>
</evidence>
<dbReference type="InterPro" id="IPR003838">
    <property type="entry name" value="ABC3_permease_C"/>
</dbReference>
<keyword evidence="3" id="KW-1003">Cell membrane</keyword>
<feature type="transmembrane region" description="Helical" evidence="7">
    <location>
        <begin position="20"/>
        <end position="37"/>
    </location>
</feature>
<feature type="transmembrane region" description="Helical" evidence="7">
    <location>
        <begin position="272"/>
        <end position="291"/>
    </location>
</feature>
<comment type="subcellular location">
    <subcellularLocation>
        <location evidence="1">Cell membrane</location>
        <topology evidence="1">Multi-pass membrane protein</topology>
    </subcellularLocation>
</comment>
<dbReference type="AlphaFoldDB" id="A0A4R6GNU4"/>
<protein>
    <submittedName>
        <fullName evidence="10">ABC-type lipoprotein release transport system permease subunit</fullName>
    </submittedName>
</protein>
<comment type="caution">
    <text evidence="10">The sequence shown here is derived from an EMBL/GenBank/DDBJ whole genome shotgun (WGS) entry which is preliminary data.</text>
</comment>
<accession>A0A4R6GNU4</accession>
<feature type="domain" description="ABC3 transporter permease C-terminal" evidence="8">
    <location>
        <begin position="272"/>
        <end position="398"/>
    </location>
</feature>
<feature type="transmembrane region" description="Helical" evidence="7">
    <location>
        <begin position="373"/>
        <end position="393"/>
    </location>
</feature>
<keyword evidence="10" id="KW-0449">Lipoprotein</keyword>
<evidence type="ECO:0000313" key="11">
    <source>
        <dbReference type="Proteomes" id="UP000294848"/>
    </source>
</evidence>
<dbReference type="Proteomes" id="UP000294848">
    <property type="component" value="Unassembled WGS sequence"/>
</dbReference>
<reference evidence="10 11" key="1">
    <citation type="submission" date="2019-03" db="EMBL/GenBank/DDBJ databases">
        <title>Freshwater and sediment microbial communities from various areas in North America, analyzing microbe dynamics in response to fracking.</title>
        <authorList>
            <person name="Lamendella R."/>
        </authorList>
    </citation>
    <scope>NUCLEOTIDE SEQUENCE [LARGE SCALE GENOMIC DNA]</scope>
    <source>
        <strain evidence="10 11">114D</strain>
    </source>
</reference>
<name>A0A4R6GNU4_9BACT</name>
<evidence type="ECO:0000256" key="1">
    <source>
        <dbReference type="ARBA" id="ARBA00004651"/>
    </source>
</evidence>
<keyword evidence="5 7" id="KW-1133">Transmembrane helix</keyword>
<gene>
    <name evidence="10" type="ORF">DET52_11147</name>
</gene>
<evidence type="ECO:0000256" key="5">
    <source>
        <dbReference type="ARBA" id="ARBA00022989"/>
    </source>
</evidence>
<evidence type="ECO:0000259" key="9">
    <source>
        <dbReference type="Pfam" id="PF12704"/>
    </source>
</evidence>
<dbReference type="Pfam" id="PF12704">
    <property type="entry name" value="MacB_PCD"/>
    <property type="match status" value="1"/>
</dbReference>
<evidence type="ECO:0000259" key="8">
    <source>
        <dbReference type="Pfam" id="PF02687"/>
    </source>
</evidence>
<evidence type="ECO:0000256" key="3">
    <source>
        <dbReference type="ARBA" id="ARBA00022475"/>
    </source>
</evidence>
<evidence type="ECO:0000256" key="2">
    <source>
        <dbReference type="ARBA" id="ARBA00005236"/>
    </source>
</evidence>
<proteinExistence type="inferred from homology"/>
<dbReference type="InterPro" id="IPR025857">
    <property type="entry name" value="MacB_PCD"/>
</dbReference>
<sequence length="406" mass="45563">MSTNIKIAWRNLWRNKRRTLITVASIFFGVLLSAYMTSMQEGSYEKMVDMVVKYYSGYMQVHHENYWESKSINDTFEDTPQLRQSILDHPEVDFVIPRLESFALASSEELTKGVLVMGIEPESENRLTSLKGNVNQGSYLQANDQGLLVGEGLAKYLHLGVNDTLVMISQGYHGISAAGKYPIRGIIKHASPQLNKMIVYMTLPNSQSFFSTGNRLTSLVVNITDTDLLNRSLKQLRADLKAPYSIMSWQEMSPEMVQQIESDRAGGIIMKAVLYIVIGFGILGTIMMMIAERRREFGVMIAIGMQRIKLGAILFYETLFIGTIGALSGLLVSIPILMIQAQNPIPLTGQAAQVMDDYGFEPYMFFSLTPSVFWHQALTVFIITMVIAIYPIISANRMKLINALHA</sequence>
<dbReference type="OrthoDB" id="9784014at2"/>
<dbReference type="RefSeq" id="WP_133466627.1">
    <property type="nucleotide sequence ID" value="NZ_SNWI01000011.1"/>
</dbReference>